<keyword evidence="8" id="KW-1185">Reference proteome</keyword>
<name>A0AAD1Z1F0_9LAMI</name>
<evidence type="ECO:0000256" key="1">
    <source>
        <dbReference type="ARBA" id="ARBA00005405"/>
    </source>
</evidence>
<keyword evidence="5" id="KW-0287">Flowering</keyword>
<gene>
    <name evidence="7" type="ORF">FPE_LOCUS8475</name>
</gene>
<dbReference type="GO" id="GO:0030154">
    <property type="term" value="P:cell differentiation"/>
    <property type="evidence" value="ECO:0007669"/>
    <property type="project" value="UniProtKB-KW"/>
</dbReference>
<comment type="similarity">
    <text evidence="1">Belongs to the FLX family.</text>
</comment>
<dbReference type="InterPro" id="IPR040353">
    <property type="entry name" value="FLX/FLX-like"/>
</dbReference>
<dbReference type="AlphaFoldDB" id="A0AAD1Z1F0"/>
<keyword evidence="4 6" id="KW-0175">Coiled coil</keyword>
<evidence type="ECO:0000256" key="5">
    <source>
        <dbReference type="ARBA" id="ARBA00023089"/>
    </source>
</evidence>
<organism evidence="7 8">
    <name type="scientific">Fraxinus pennsylvanica</name>
    <dbReference type="NCBI Taxonomy" id="56036"/>
    <lineage>
        <taxon>Eukaryota</taxon>
        <taxon>Viridiplantae</taxon>
        <taxon>Streptophyta</taxon>
        <taxon>Embryophyta</taxon>
        <taxon>Tracheophyta</taxon>
        <taxon>Spermatophyta</taxon>
        <taxon>Magnoliopsida</taxon>
        <taxon>eudicotyledons</taxon>
        <taxon>Gunneridae</taxon>
        <taxon>Pentapetalae</taxon>
        <taxon>asterids</taxon>
        <taxon>lamiids</taxon>
        <taxon>Lamiales</taxon>
        <taxon>Oleaceae</taxon>
        <taxon>Oleeae</taxon>
        <taxon>Fraxinus</taxon>
    </lineage>
</organism>
<evidence type="ECO:0000256" key="6">
    <source>
        <dbReference type="SAM" id="Coils"/>
    </source>
</evidence>
<dbReference type="PANTHER" id="PTHR33405:SF18">
    <property type="entry name" value="PROTEIN FLX-LIKE 4"/>
    <property type="match status" value="1"/>
</dbReference>
<accession>A0AAD1Z1F0</accession>
<dbReference type="PANTHER" id="PTHR33405">
    <property type="entry name" value="PROTEIN FLX-LIKE 2"/>
    <property type="match status" value="1"/>
</dbReference>
<sequence length="327" mass="36501">MAGFGIEGSSDTSQTPLWPRVQFLIHVSSSLRVFLQSSDSLNIQRRNSPVLVGMTRRGPLSAAHHPREPLSPAFLENKFVSQAAELETLSADYQKLTSAHMALRQDLVAAQQEVDKLREHIRSTQTEGDIQIRILLDKIAKWEADIRAGERVKKDLQQAHLEARSLVTAKQELTGQILKATQDLDKAHDDLKKLPEMNAELDSLRQEHQRLRKTFEYEKGLNVEKVEQMKVMEKDLVGMAEEVERLHAEVLNAEKKAHVPTPYGGPYMNPHPHPHPMNANVGFMDGYGRPHYMGGVAGEGMIPSGSGTTPAVNPAWGGSYDMSHTLR</sequence>
<keyword evidence="3" id="KW-0221">Differentiation</keyword>
<keyword evidence="2" id="KW-0217">Developmental protein</keyword>
<feature type="coiled-coil region" evidence="6">
    <location>
        <begin position="86"/>
        <end position="256"/>
    </location>
</feature>
<evidence type="ECO:0000313" key="7">
    <source>
        <dbReference type="EMBL" id="CAI9761045.1"/>
    </source>
</evidence>
<proteinExistence type="inferred from homology"/>
<evidence type="ECO:0000256" key="2">
    <source>
        <dbReference type="ARBA" id="ARBA00022473"/>
    </source>
</evidence>
<evidence type="ECO:0000256" key="3">
    <source>
        <dbReference type="ARBA" id="ARBA00022782"/>
    </source>
</evidence>
<dbReference type="EMBL" id="OU503040">
    <property type="protein sequence ID" value="CAI9761045.1"/>
    <property type="molecule type" value="Genomic_DNA"/>
</dbReference>
<evidence type="ECO:0000313" key="8">
    <source>
        <dbReference type="Proteomes" id="UP000834106"/>
    </source>
</evidence>
<dbReference type="Proteomes" id="UP000834106">
    <property type="component" value="Chromosome 5"/>
</dbReference>
<protein>
    <recommendedName>
        <fullName evidence="9">Protein FLX-like 4</fullName>
    </recommendedName>
</protein>
<dbReference type="GO" id="GO:0009908">
    <property type="term" value="P:flower development"/>
    <property type="evidence" value="ECO:0007669"/>
    <property type="project" value="UniProtKB-KW"/>
</dbReference>
<reference evidence="7" key="1">
    <citation type="submission" date="2023-05" db="EMBL/GenBank/DDBJ databases">
        <authorList>
            <person name="Huff M."/>
        </authorList>
    </citation>
    <scope>NUCLEOTIDE SEQUENCE</scope>
</reference>
<evidence type="ECO:0000256" key="4">
    <source>
        <dbReference type="ARBA" id="ARBA00023054"/>
    </source>
</evidence>
<evidence type="ECO:0008006" key="9">
    <source>
        <dbReference type="Google" id="ProtNLM"/>
    </source>
</evidence>